<dbReference type="AlphaFoldDB" id="A0A4Y2FH03"/>
<proteinExistence type="predicted"/>
<dbReference type="EMBL" id="BGPR01000940">
    <property type="protein sequence ID" value="GBM40722.1"/>
    <property type="molecule type" value="Genomic_DNA"/>
</dbReference>
<keyword evidence="2" id="KW-1185">Reference proteome</keyword>
<dbReference type="Proteomes" id="UP000499080">
    <property type="component" value="Unassembled WGS sequence"/>
</dbReference>
<evidence type="ECO:0000313" key="1">
    <source>
        <dbReference type="EMBL" id="GBM40722.1"/>
    </source>
</evidence>
<evidence type="ECO:0000313" key="2">
    <source>
        <dbReference type="Proteomes" id="UP000499080"/>
    </source>
</evidence>
<accession>A0A4Y2FH03</accession>
<reference evidence="1 2" key="1">
    <citation type="journal article" date="2019" name="Sci. Rep.">
        <title>Orb-weaving spider Araneus ventricosus genome elucidates the spidroin gene catalogue.</title>
        <authorList>
            <person name="Kono N."/>
            <person name="Nakamura H."/>
            <person name="Ohtoshi R."/>
            <person name="Moran D.A.P."/>
            <person name="Shinohara A."/>
            <person name="Yoshida Y."/>
            <person name="Fujiwara M."/>
            <person name="Mori M."/>
            <person name="Tomita M."/>
            <person name="Arakawa K."/>
        </authorList>
    </citation>
    <scope>NUCLEOTIDE SEQUENCE [LARGE SCALE GENOMIC DNA]</scope>
</reference>
<organism evidence="1 2">
    <name type="scientific">Araneus ventricosus</name>
    <name type="common">Orbweaver spider</name>
    <name type="synonym">Epeira ventricosa</name>
    <dbReference type="NCBI Taxonomy" id="182803"/>
    <lineage>
        <taxon>Eukaryota</taxon>
        <taxon>Metazoa</taxon>
        <taxon>Ecdysozoa</taxon>
        <taxon>Arthropoda</taxon>
        <taxon>Chelicerata</taxon>
        <taxon>Arachnida</taxon>
        <taxon>Araneae</taxon>
        <taxon>Araneomorphae</taxon>
        <taxon>Entelegynae</taxon>
        <taxon>Araneoidea</taxon>
        <taxon>Araneidae</taxon>
        <taxon>Araneus</taxon>
    </lineage>
</organism>
<sequence>MPAAFQSSLPKDNIKLFTSFNPKKTTYAKELYTNPHSHNPVHKFKQNHTVSMRIHGLLLIILKQLFYVLLCGRPMDVQFNSPR</sequence>
<name>A0A4Y2FH03_ARAVE</name>
<comment type="caution">
    <text evidence="1">The sequence shown here is derived from an EMBL/GenBank/DDBJ whole genome shotgun (WGS) entry which is preliminary data.</text>
</comment>
<protein>
    <submittedName>
        <fullName evidence="1">Uncharacterized protein</fullName>
    </submittedName>
</protein>
<gene>
    <name evidence="1" type="ORF">AVEN_241769_1</name>
</gene>